<comment type="caution">
    <text evidence="1">The sequence shown here is derived from an EMBL/GenBank/DDBJ whole genome shotgun (WGS) entry which is preliminary data.</text>
</comment>
<evidence type="ECO:0000313" key="1">
    <source>
        <dbReference type="EMBL" id="MFC5748907.1"/>
    </source>
</evidence>
<dbReference type="Proteomes" id="UP001596074">
    <property type="component" value="Unassembled WGS sequence"/>
</dbReference>
<gene>
    <name evidence="1" type="ORF">ACFPZN_25100</name>
</gene>
<name>A0ABW1A2M3_9ACTN</name>
<evidence type="ECO:0000313" key="2">
    <source>
        <dbReference type="Proteomes" id="UP001596074"/>
    </source>
</evidence>
<proteinExistence type="predicted"/>
<dbReference type="RefSeq" id="WP_378284606.1">
    <property type="nucleotide sequence ID" value="NZ_JBHSON010000037.1"/>
</dbReference>
<protein>
    <submittedName>
        <fullName evidence="1">Helix-turn-helix domain-containing protein</fullName>
    </submittedName>
</protein>
<accession>A0ABW1A2M3</accession>
<reference evidence="2" key="1">
    <citation type="journal article" date="2019" name="Int. J. Syst. Evol. Microbiol.">
        <title>The Global Catalogue of Microorganisms (GCM) 10K type strain sequencing project: providing services to taxonomists for standard genome sequencing and annotation.</title>
        <authorList>
            <consortium name="The Broad Institute Genomics Platform"/>
            <consortium name="The Broad Institute Genome Sequencing Center for Infectious Disease"/>
            <person name="Wu L."/>
            <person name="Ma J."/>
        </authorList>
    </citation>
    <scope>NUCLEOTIDE SEQUENCE [LARGE SCALE GENOMIC DNA]</scope>
    <source>
        <strain evidence="2">KCTC 42087</strain>
    </source>
</reference>
<dbReference type="SUPFAM" id="SSF46955">
    <property type="entry name" value="Putative DNA-binding domain"/>
    <property type="match status" value="1"/>
</dbReference>
<sequence length="124" mass="13140">MAEQEAPAVVVPPGLAGPLLRVLVRALAREVREDGGMIPPGLAPFLSELAAVADRPPVADNGNRGEAAEMIDGAGWVTVAQLAADSGHPARTLRHWASTGRLQARRVARTWLIDPESLKRGTPR</sequence>
<dbReference type="EMBL" id="JBHSON010000037">
    <property type="protein sequence ID" value="MFC5748907.1"/>
    <property type="molecule type" value="Genomic_DNA"/>
</dbReference>
<organism evidence="1 2">
    <name type="scientific">Actinomadura rugatobispora</name>
    <dbReference type="NCBI Taxonomy" id="1994"/>
    <lineage>
        <taxon>Bacteria</taxon>
        <taxon>Bacillati</taxon>
        <taxon>Actinomycetota</taxon>
        <taxon>Actinomycetes</taxon>
        <taxon>Streptosporangiales</taxon>
        <taxon>Thermomonosporaceae</taxon>
        <taxon>Actinomadura</taxon>
    </lineage>
</organism>
<dbReference type="InterPro" id="IPR009061">
    <property type="entry name" value="DNA-bd_dom_put_sf"/>
</dbReference>
<keyword evidence="2" id="KW-1185">Reference proteome</keyword>